<protein>
    <submittedName>
        <fullName evidence="5">SAM-dependent methyltransferase</fullName>
    </submittedName>
</protein>
<dbReference type="SUPFAM" id="SSF53335">
    <property type="entry name" value="S-adenosyl-L-methionine-dependent methyltransferases"/>
    <property type="match status" value="1"/>
</dbReference>
<dbReference type="EMBL" id="CP001398">
    <property type="protein sequence ID" value="ACS34033.1"/>
    <property type="molecule type" value="Genomic_DNA"/>
</dbReference>
<dbReference type="eggNOG" id="arCOG05058">
    <property type="taxonomic scope" value="Archaea"/>
</dbReference>
<dbReference type="STRING" id="593117.TGAM_1531"/>
<dbReference type="KEGG" id="tga:TGAM_1531"/>
<dbReference type="Gene3D" id="3.40.50.150">
    <property type="entry name" value="Vaccinia Virus protein VP39"/>
    <property type="match status" value="1"/>
</dbReference>
<proteinExistence type="predicted"/>
<evidence type="ECO:0000313" key="6">
    <source>
        <dbReference type="Proteomes" id="UP000001488"/>
    </source>
</evidence>
<keyword evidence="1 5" id="KW-0489">Methyltransferase</keyword>
<dbReference type="Pfam" id="PF13649">
    <property type="entry name" value="Methyltransf_25"/>
    <property type="match status" value="1"/>
</dbReference>
<feature type="domain" description="Methyltransferase" evidence="4">
    <location>
        <begin position="168"/>
        <end position="263"/>
    </location>
</feature>
<dbReference type="InterPro" id="IPR041698">
    <property type="entry name" value="Methyltransf_25"/>
</dbReference>
<dbReference type="HOGENOM" id="CLU_052780_0_0_2"/>
<evidence type="ECO:0000256" key="2">
    <source>
        <dbReference type="ARBA" id="ARBA00022679"/>
    </source>
</evidence>
<keyword evidence="3" id="KW-0949">S-adenosyl-L-methionine</keyword>
<gene>
    <name evidence="5" type="ordered locus">TGAM_1531</name>
</gene>
<dbReference type="GO" id="GO:0032259">
    <property type="term" value="P:methylation"/>
    <property type="evidence" value="ECO:0007669"/>
    <property type="project" value="UniProtKB-KW"/>
</dbReference>
<organism evidence="5 6">
    <name type="scientific">Thermococcus gammatolerans (strain DSM 15229 / JCM 11827 / EJ3)</name>
    <dbReference type="NCBI Taxonomy" id="593117"/>
    <lineage>
        <taxon>Archaea</taxon>
        <taxon>Methanobacteriati</taxon>
        <taxon>Methanobacteriota</taxon>
        <taxon>Thermococci</taxon>
        <taxon>Thermococcales</taxon>
        <taxon>Thermococcaceae</taxon>
        <taxon>Thermococcus</taxon>
    </lineage>
</organism>
<dbReference type="CDD" id="cd02440">
    <property type="entry name" value="AdoMet_MTases"/>
    <property type="match status" value="1"/>
</dbReference>
<name>C5A721_THEGJ</name>
<evidence type="ECO:0000313" key="5">
    <source>
        <dbReference type="EMBL" id="ACS34033.1"/>
    </source>
</evidence>
<dbReference type="GO" id="GO:0008168">
    <property type="term" value="F:methyltransferase activity"/>
    <property type="evidence" value="ECO:0007669"/>
    <property type="project" value="UniProtKB-KW"/>
</dbReference>
<reference evidence="5 6" key="1">
    <citation type="journal article" date="2007" name="Genome Biol.">
        <title>Genome analysis and genome-wide proteomics of Thermococcus gammatolerans, the most radioresistant organism known amongst the Archaea.</title>
        <authorList>
            <person name="Zivanovic Y."/>
            <person name="Armengaud J."/>
            <person name="Lagorce A."/>
            <person name="Leplat C."/>
            <person name="Guerin P."/>
            <person name="Dutertre M."/>
            <person name="Anthouard V."/>
            <person name="Forterre P."/>
            <person name="Wincker P."/>
            <person name="Confalonieri F."/>
        </authorList>
    </citation>
    <scope>NUCLEOTIDE SEQUENCE [LARGE SCALE GENOMIC DNA]</scope>
    <source>
        <strain evidence="6">DSM 15229 / JCM 11827 / EJ3</strain>
    </source>
</reference>
<dbReference type="InterPro" id="IPR029063">
    <property type="entry name" value="SAM-dependent_MTases_sf"/>
</dbReference>
<keyword evidence="6" id="KW-1185">Reference proteome</keyword>
<dbReference type="PANTHER" id="PTHR43464:SF19">
    <property type="entry name" value="UBIQUINONE BIOSYNTHESIS O-METHYLTRANSFERASE, MITOCHONDRIAL"/>
    <property type="match status" value="1"/>
</dbReference>
<keyword evidence="2 5" id="KW-0808">Transferase</keyword>
<dbReference type="PaxDb" id="593117-TGAM_1531"/>
<accession>C5A721</accession>
<evidence type="ECO:0000256" key="3">
    <source>
        <dbReference type="ARBA" id="ARBA00022691"/>
    </source>
</evidence>
<sequence length="327" mass="37359">MIRMDTVERLVSVVDSNIEQMVRMAILHIIQLGTKHGIFKVLSREPTYQEVLDSVGLPNRRLLLEFLNTLKAIGIIEEKEGRLKLNGFSCTLKVPQEHYDSLLPGWVSTLEEIYRMVDYAFITPTHPHVLMDFDKDADFWDIRMTTDFADLYRKTISVAAGLEQGMSVLDLGCGSAAPSYFGRIVGYDGFYTGVDYSSAILEIAKSRAETDNLPVELKELDVRLIRPVNEYDVAVISYLLEYLKPDDYGRVLKRTLETLKPGGRLIILEPFREEFKHIEALEFFEKLNKDFVGFPRRNDVIRTIEGNGFDVSIEPLGRSLLRVTLMP</sequence>
<dbReference type="AlphaFoldDB" id="C5A721"/>
<dbReference type="Proteomes" id="UP000001488">
    <property type="component" value="Chromosome"/>
</dbReference>
<evidence type="ECO:0000256" key="1">
    <source>
        <dbReference type="ARBA" id="ARBA00022603"/>
    </source>
</evidence>
<dbReference type="PATRIC" id="fig|593117.10.peg.1534"/>
<dbReference type="PANTHER" id="PTHR43464">
    <property type="entry name" value="METHYLTRANSFERASE"/>
    <property type="match status" value="1"/>
</dbReference>
<evidence type="ECO:0000259" key="4">
    <source>
        <dbReference type="Pfam" id="PF13649"/>
    </source>
</evidence>